<comment type="caution">
    <text evidence="1">The sequence shown here is derived from an EMBL/GenBank/DDBJ whole genome shotgun (WGS) entry which is preliminary data.</text>
</comment>
<gene>
    <name evidence="1" type="ORF">Lsan_2869</name>
</gene>
<dbReference type="PATRIC" id="fig|45074.5.peg.3080"/>
<dbReference type="Proteomes" id="UP000054703">
    <property type="component" value="Unassembled WGS sequence"/>
</dbReference>
<accession>A0A0W0YII7</accession>
<dbReference type="EMBL" id="LNYU01000081">
    <property type="protein sequence ID" value="KTD56709.1"/>
    <property type="molecule type" value="Genomic_DNA"/>
</dbReference>
<reference evidence="1 2" key="1">
    <citation type="submission" date="2015-11" db="EMBL/GenBank/DDBJ databases">
        <title>Genomic analysis of 38 Legionella species identifies large and diverse effector repertoires.</title>
        <authorList>
            <person name="Burstein D."/>
            <person name="Amaro F."/>
            <person name="Zusman T."/>
            <person name="Lifshitz Z."/>
            <person name="Cohen O."/>
            <person name="Gilbert J.A."/>
            <person name="Pupko T."/>
            <person name="Shuman H.A."/>
            <person name="Segal G."/>
        </authorList>
    </citation>
    <scope>NUCLEOTIDE SEQUENCE [LARGE SCALE GENOMIC DNA]</scope>
    <source>
        <strain evidence="1 2">SC-63-C7</strain>
    </source>
</reference>
<dbReference type="OrthoDB" id="1656051at2"/>
<organism evidence="1 2">
    <name type="scientific">Legionella santicrucis</name>
    <dbReference type="NCBI Taxonomy" id="45074"/>
    <lineage>
        <taxon>Bacteria</taxon>
        <taxon>Pseudomonadati</taxon>
        <taxon>Pseudomonadota</taxon>
        <taxon>Gammaproteobacteria</taxon>
        <taxon>Legionellales</taxon>
        <taxon>Legionellaceae</taxon>
        <taxon>Legionella</taxon>
    </lineage>
</organism>
<dbReference type="RefSeq" id="WP_058514835.1">
    <property type="nucleotide sequence ID" value="NZ_CAAAIH010000009.1"/>
</dbReference>
<keyword evidence="2" id="KW-1185">Reference proteome</keyword>
<dbReference type="AlphaFoldDB" id="A0A0W0YII7"/>
<evidence type="ECO:0000313" key="2">
    <source>
        <dbReference type="Proteomes" id="UP000054703"/>
    </source>
</evidence>
<sequence length="568" mass="65180">MTKDLKMTLKAFTEEYTQILQNYSMDDLKGVLINMANEVTPDERREFIRKISLQQPDHVLITESSETVLDEIESLIENIRAQCEEEPDWDEYYDDEDSLGELSEFIPTLYEVFDAVEALFDFGNYPLARKAFDSIYTIFDIQDDYGRGISVHDLEKIDLDEIRAKYLRSIYLTEKPSTRVAHLLKAMIQLSQLDSYSSQPKLEDLINISVTSLPEWTEFLQNWISAIKSEPELQYDGWYREAVYLLHGSSGLEELAKTEGQQRPRVYTDWIHALIEKKDYEAALKAIKIALDKLPQDQPIRGAIGDLQVICGNQLNNAAIQLEGLWISFDAQPDLSKLVQLYQQANSLTRHKLMQNAAESIRTYSKRMKDYAEGKQWPRDGIESPAHPDSSLLMHAYFFSHDYDNAFKLAQQGTPLGWSSSTNPQPLFVAFCLARISNQPLNALSKSLKKFFSDVLSKSKGVWLYNDTHEDLLLNLEKIYAQLLTDASEISNEKFNWCLSTAEARVNGIVSKQRRGAYDRAALLTAACTETLKSIKSSEARIFFDRIKNRFPRHSSFQAELRQVMAFV</sequence>
<dbReference type="STRING" id="45074.Lsan_2869"/>
<protein>
    <recommendedName>
        <fullName evidence="3">Tetratricopeptide repeat protein</fullName>
    </recommendedName>
</protein>
<evidence type="ECO:0000313" key="1">
    <source>
        <dbReference type="EMBL" id="KTD56709.1"/>
    </source>
</evidence>
<evidence type="ECO:0008006" key="3">
    <source>
        <dbReference type="Google" id="ProtNLM"/>
    </source>
</evidence>
<proteinExistence type="predicted"/>
<name>A0A0W0YII7_9GAMM</name>